<accession>A0ACC2NUE3</accession>
<evidence type="ECO:0000313" key="1">
    <source>
        <dbReference type="EMBL" id="KAJ8674752.1"/>
    </source>
</evidence>
<name>A0ACC2NUE3_9HYME</name>
<comment type="caution">
    <text evidence="1">The sequence shown here is derived from an EMBL/GenBank/DDBJ whole genome shotgun (WGS) entry which is preliminary data.</text>
</comment>
<gene>
    <name evidence="1" type="ORF">QAD02_010538</name>
</gene>
<proteinExistence type="predicted"/>
<sequence>MKFSLTVCFALTLAFASQALPLAPGNESRVGESYDQSGSYADATTASSPEDDTTEEPNSNEVTRERRFILLKLIAEALKRRTEESSRGSSREHSIEESYEGEEASLDAYSARRYQI</sequence>
<organism evidence="1 2">
    <name type="scientific">Eretmocerus hayati</name>
    <dbReference type="NCBI Taxonomy" id="131215"/>
    <lineage>
        <taxon>Eukaryota</taxon>
        <taxon>Metazoa</taxon>
        <taxon>Ecdysozoa</taxon>
        <taxon>Arthropoda</taxon>
        <taxon>Hexapoda</taxon>
        <taxon>Insecta</taxon>
        <taxon>Pterygota</taxon>
        <taxon>Neoptera</taxon>
        <taxon>Endopterygota</taxon>
        <taxon>Hymenoptera</taxon>
        <taxon>Apocrita</taxon>
        <taxon>Proctotrupomorpha</taxon>
        <taxon>Chalcidoidea</taxon>
        <taxon>Aphelinidae</taxon>
        <taxon>Aphelininae</taxon>
        <taxon>Eretmocerus</taxon>
    </lineage>
</organism>
<evidence type="ECO:0000313" key="2">
    <source>
        <dbReference type="Proteomes" id="UP001239111"/>
    </source>
</evidence>
<dbReference type="EMBL" id="CM056742">
    <property type="protein sequence ID" value="KAJ8674752.1"/>
    <property type="molecule type" value="Genomic_DNA"/>
</dbReference>
<dbReference type="Proteomes" id="UP001239111">
    <property type="component" value="Chromosome 2"/>
</dbReference>
<reference evidence="1" key="1">
    <citation type="submission" date="2023-04" db="EMBL/GenBank/DDBJ databases">
        <title>A chromosome-level genome assembly of the parasitoid wasp Eretmocerus hayati.</title>
        <authorList>
            <person name="Zhong Y."/>
            <person name="Liu S."/>
            <person name="Liu Y."/>
        </authorList>
    </citation>
    <scope>NUCLEOTIDE SEQUENCE</scope>
    <source>
        <strain evidence="1">ZJU_SS_LIU_2023</strain>
    </source>
</reference>
<keyword evidence="2" id="KW-1185">Reference proteome</keyword>
<protein>
    <submittedName>
        <fullName evidence="1">Uncharacterized protein</fullName>
    </submittedName>
</protein>